<organism evidence="2 3">
    <name type="scientific">Selenomonas ruminantium subsp. lactilytica (strain NBRC 103574 / TAM6421)</name>
    <dbReference type="NCBI Taxonomy" id="927704"/>
    <lineage>
        <taxon>Bacteria</taxon>
        <taxon>Bacillati</taxon>
        <taxon>Bacillota</taxon>
        <taxon>Negativicutes</taxon>
        <taxon>Selenomonadales</taxon>
        <taxon>Selenomonadaceae</taxon>
        <taxon>Selenomonas</taxon>
    </lineage>
</organism>
<feature type="chain" id="PRO_5003627125" evidence="1">
    <location>
        <begin position="23"/>
        <end position="75"/>
    </location>
</feature>
<reference evidence="2 3" key="1">
    <citation type="submission" date="2011-10" db="EMBL/GenBank/DDBJ databases">
        <title>Whole genome sequence of Selenomonas ruminantium subsp. lactilytica TAM6421.</title>
        <authorList>
            <person name="Oguchi A."/>
            <person name="Ankai A."/>
            <person name="Kaneko J."/>
            <person name="Yamada-Narita S."/>
            <person name="Fukui S."/>
            <person name="Takahashi M."/>
            <person name="Onodera T."/>
            <person name="Kojima S."/>
            <person name="Fushimi T."/>
            <person name="Abe N."/>
            <person name="Kamio Y."/>
            <person name="Yamazaki S."/>
            <person name="Fujita N."/>
        </authorList>
    </citation>
    <scope>NUCLEOTIDE SEQUENCE [LARGE SCALE GENOMIC DNA]</scope>
    <source>
        <strain evidence="3">NBRC 103574 / TAM6421</strain>
        <plasmid evidence="2 3">pSRC1</plasmid>
    </source>
</reference>
<dbReference type="EMBL" id="AP012299">
    <property type="protein sequence ID" value="BAL84958.1"/>
    <property type="molecule type" value="Genomic_DNA"/>
</dbReference>
<proteinExistence type="predicted"/>
<keyword evidence="2" id="KW-0614">Plasmid</keyword>
<name>I0GW21_SELRL</name>
<gene>
    <name evidence="2" type="ordered locus">SELR_pSRC101510</name>
</gene>
<dbReference type="KEGG" id="sri:SELR_pSRC101510"/>
<accession>I0GW21</accession>
<dbReference type="Proteomes" id="UP000007887">
    <property type="component" value="Plasmid pSRC1"/>
</dbReference>
<keyword evidence="1" id="KW-0732">Signal</keyword>
<geneLocation type="plasmid" evidence="2 3">
    <name>pSRC1</name>
</geneLocation>
<protein>
    <submittedName>
        <fullName evidence="2">Uncharacterized protein</fullName>
    </submittedName>
</protein>
<evidence type="ECO:0000256" key="1">
    <source>
        <dbReference type="SAM" id="SignalP"/>
    </source>
</evidence>
<dbReference type="PATRIC" id="fig|927704.6.peg.3074"/>
<dbReference type="AlphaFoldDB" id="I0GW21"/>
<evidence type="ECO:0000313" key="3">
    <source>
        <dbReference type="Proteomes" id="UP000007887"/>
    </source>
</evidence>
<dbReference type="RefSeq" id="WP_014431168.1">
    <property type="nucleotide sequence ID" value="NC_017078.1"/>
</dbReference>
<feature type="signal peptide" evidence="1">
    <location>
        <begin position="1"/>
        <end position="22"/>
    </location>
</feature>
<sequence length="75" mass="8208">MKKKIAALLSAAVMLTAVPAFAATDDANTQNPGWSMQQRLELSDKDAQNNDGWYCGRGRGHGYGRHGGCWNNQQQ</sequence>
<evidence type="ECO:0000313" key="2">
    <source>
        <dbReference type="EMBL" id="BAL84958.1"/>
    </source>
</evidence>
<dbReference type="HOGENOM" id="CLU_2668987_0_0_9"/>